<reference evidence="1" key="1">
    <citation type="submission" date="2018-01" db="EMBL/GenBank/DDBJ databases">
        <title>An insight into the sialome of Amazonian anophelines.</title>
        <authorList>
            <person name="Ribeiro J.M."/>
            <person name="Scarpassa V."/>
            <person name="Calvo E."/>
        </authorList>
    </citation>
    <scope>NUCLEOTIDE SEQUENCE</scope>
    <source>
        <tissue evidence="1">Salivary glands</tissue>
    </source>
</reference>
<proteinExistence type="predicted"/>
<accession>A0A2M4B7E4</accession>
<dbReference type="AlphaFoldDB" id="A0A2M4B7E4"/>
<name>A0A2M4B7E4_9DIPT</name>
<dbReference type="EMBL" id="GGFK01015654">
    <property type="protein sequence ID" value="MBW48975.1"/>
    <property type="molecule type" value="Transcribed_RNA"/>
</dbReference>
<sequence>MRRVNLSIFLRIRISRAAQCVRFCASSFKKMRSKFYITALLTPKARDTKVRMKGMWERVERDEMVGGIVSVRPVNNKSSYSCAEQ</sequence>
<evidence type="ECO:0000313" key="1">
    <source>
        <dbReference type="EMBL" id="MBW48975.1"/>
    </source>
</evidence>
<protein>
    <submittedName>
        <fullName evidence="1">Putative secreted protein</fullName>
    </submittedName>
</protein>
<organism evidence="1">
    <name type="scientific">Anopheles triannulatus</name>
    <dbReference type="NCBI Taxonomy" id="58253"/>
    <lineage>
        <taxon>Eukaryota</taxon>
        <taxon>Metazoa</taxon>
        <taxon>Ecdysozoa</taxon>
        <taxon>Arthropoda</taxon>
        <taxon>Hexapoda</taxon>
        <taxon>Insecta</taxon>
        <taxon>Pterygota</taxon>
        <taxon>Neoptera</taxon>
        <taxon>Endopterygota</taxon>
        <taxon>Diptera</taxon>
        <taxon>Nematocera</taxon>
        <taxon>Culicoidea</taxon>
        <taxon>Culicidae</taxon>
        <taxon>Anophelinae</taxon>
        <taxon>Anopheles</taxon>
    </lineage>
</organism>